<dbReference type="EMBL" id="KZ303490">
    <property type="protein sequence ID" value="PIA18329.1"/>
    <property type="molecule type" value="Genomic_DNA"/>
</dbReference>
<accession>A0A2G5BH33</accession>
<gene>
    <name evidence="1" type="ORF">COEREDRAFT_79818</name>
</gene>
<sequence>MLTASSSISSFGEAQDEHSGIIRQASTACASTTVAGSFMDSGGSISPSLDTSDDLYVQLDRANGRRLDHQCAQLRLRQQQTAELGDILLHADRLNAQRLSNQDYTPATVRRIESLERVSERLNRLTDSRQTQRARLSSQQQAREEFLINIAERLSHMDEIVDAECHEIGAGFSEQHVEHPREHMRRSLLRSIDRLHRLESPILNSDQSLHFHSLTG</sequence>
<dbReference type="Proteomes" id="UP000242474">
    <property type="component" value="Unassembled WGS sequence"/>
</dbReference>
<evidence type="ECO:0000313" key="1">
    <source>
        <dbReference type="EMBL" id="PIA18329.1"/>
    </source>
</evidence>
<keyword evidence="2" id="KW-1185">Reference proteome</keyword>
<name>A0A2G5BH33_COERN</name>
<dbReference type="AlphaFoldDB" id="A0A2G5BH33"/>
<evidence type="ECO:0000313" key="2">
    <source>
        <dbReference type="Proteomes" id="UP000242474"/>
    </source>
</evidence>
<organism evidence="1 2">
    <name type="scientific">Coemansia reversa (strain ATCC 12441 / NRRL 1564)</name>
    <dbReference type="NCBI Taxonomy" id="763665"/>
    <lineage>
        <taxon>Eukaryota</taxon>
        <taxon>Fungi</taxon>
        <taxon>Fungi incertae sedis</taxon>
        <taxon>Zoopagomycota</taxon>
        <taxon>Kickxellomycotina</taxon>
        <taxon>Kickxellomycetes</taxon>
        <taxon>Kickxellales</taxon>
        <taxon>Kickxellaceae</taxon>
        <taxon>Coemansia</taxon>
    </lineage>
</organism>
<reference evidence="1 2" key="1">
    <citation type="journal article" date="2015" name="Genome Biol. Evol.">
        <title>Phylogenomic analyses indicate that early fungi evolved digesting cell walls of algal ancestors of land plants.</title>
        <authorList>
            <person name="Chang Y."/>
            <person name="Wang S."/>
            <person name="Sekimoto S."/>
            <person name="Aerts A.L."/>
            <person name="Choi C."/>
            <person name="Clum A."/>
            <person name="LaButti K.M."/>
            <person name="Lindquist E.A."/>
            <person name="Yee Ngan C."/>
            <person name="Ohm R.A."/>
            <person name="Salamov A.A."/>
            <person name="Grigoriev I.V."/>
            <person name="Spatafora J.W."/>
            <person name="Berbee M.L."/>
        </authorList>
    </citation>
    <scope>NUCLEOTIDE SEQUENCE [LARGE SCALE GENOMIC DNA]</scope>
    <source>
        <strain evidence="1 2">NRRL 1564</strain>
    </source>
</reference>
<proteinExistence type="predicted"/>
<dbReference type="OrthoDB" id="5580935at2759"/>
<protein>
    <submittedName>
        <fullName evidence="1">Uncharacterized protein</fullName>
    </submittedName>
</protein>